<comment type="caution">
    <text evidence="1">The sequence shown here is derived from an EMBL/GenBank/DDBJ whole genome shotgun (WGS) entry which is preliminary data.</text>
</comment>
<accession>A0A243AJP5</accession>
<dbReference type="Proteomes" id="UP000194860">
    <property type="component" value="Unassembled WGS sequence"/>
</dbReference>
<gene>
    <name evidence="1" type="ORF">BK732_07350</name>
</gene>
<dbReference type="RefSeq" id="WP_088031379.1">
    <property type="nucleotide sequence ID" value="NZ_NFDG01000051.1"/>
</dbReference>
<evidence type="ECO:0008006" key="3">
    <source>
        <dbReference type="Google" id="ProtNLM"/>
    </source>
</evidence>
<reference evidence="1 2" key="1">
    <citation type="submission" date="2016-10" db="EMBL/GenBank/DDBJ databases">
        <title>Comparative genomics of Bacillus thuringiensis reveals a path to pathogens against multiple invertebrate hosts.</title>
        <authorList>
            <person name="Zheng J."/>
            <person name="Gao Q."/>
            <person name="Liu H."/>
            <person name="Peng D."/>
            <person name="Ruan L."/>
            <person name="Sun M."/>
        </authorList>
    </citation>
    <scope>NUCLEOTIDE SEQUENCE [LARGE SCALE GENOMIC DNA]</scope>
    <source>
        <strain evidence="1">BGSC 4BM1</strain>
    </source>
</reference>
<organism evidence="1 2">
    <name type="scientific">Bacillus thuringiensis serovar navarrensis</name>
    <dbReference type="NCBI Taxonomy" id="339658"/>
    <lineage>
        <taxon>Bacteria</taxon>
        <taxon>Bacillati</taxon>
        <taxon>Bacillota</taxon>
        <taxon>Bacilli</taxon>
        <taxon>Bacillales</taxon>
        <taxon>Bacillaceae</taxon>
        <taxon>Bacillus</taxon>
        <taxon>Bacillus cereus group</taxon>
    </lineage>
</organism>
<dbReference type="EMBL" id="NFDG01000051">
    <property type="protein sequence ID" value="OTY24842.1"/>
    <property type="molecule type" value="Genomic_DNA"/>
</dbReference>
<evidence type="ECO:0000313" key="1">
    <source>
        <dbReference type="EMBL" id="OTY24842.1"/>
    </source>
</evidence>
<proteinExistence type="predicted"/>
<protein>
    <recommendedName>
        <fullName evidence="3">MarR family transcriptional regulator</fullName>
    </recommendedName>
</protein>
<evidence type="ECO:0000313" key="2">
    <source>
        <dbReference type="Proteomes" id="UP000194860"/>
    </source>
</evidence>
<dbReference type="AlphaFoldDB" id="A0A243AJP5"/>
<name>A0A243AJP5_BACTU</name>
<sequence length="194" mass="22373">MGKISDFDQAEKNARLRDINNSKVLTEDEMKLANELQQKANSRGMKLIPERKVKNKAKFVQIIQQNLQYLFEIDYLTNAEKVFLVDTSMYVGFSSNCLVHDINSKEQMPLTQRELANKIRRYETKISPMVKKLIDKGLMARSESGVDDNNVRAYALFINPNIIFSGNRDNINPTLKAMFTKVPKQLKNLPIKLF</sequence>